<name>I7M800_TETTS</name>
<evidence type="ECO:0000313" key="2">
    <source>
        <dbReference type="EMBL" id="EAR96346.2"/>
    </source>
</evidence>
<dbReference type="EMBL" id="GG662693">
    <property type="protein sequence ID" value="EAR96346.2"/>
    <property type="molecule type" value="Genomic_DNA"/>
</dbReference>
<gene>
    <name evidence="2" type="ORF">TTHERM_00189150</name>
</gene>
<dbReference type="RefSeq" id="XP_001016591.2">
    <property type="nucleotide sequence ID" value="XM_001016591.3"/>
</dbReference>
<keyword evidence="1" id="KW-1133">Transmembrane helix</keyword>
<keyword evidence="1 2" id="KW-0812">Transmembrane</keyword>
<dbReference type="Proteomes" id="UP000009168">
    <property type="component" value="Unassembled WGS sequence"/>
</dbReference>
<evidence type="ECO:0000313" key="3">
    <source>
        <dbReference type="Proteomes" id="UP000009168"/>
    </source>
</evidence>
<feature type="transmembrane region" description="Helical" evidence="1">
    <location>
        <begin position="31"/>
        <end position="52"/>
    </location>
</feature>
<dbReference type="AlphaFoldDB" id="I7M800"/>
<dbReference type="HOGENOM" id="CLU_1221800_0_0_1"/>
<reference evidence="3" key="1">
    <citation type="journal article" date="2006" name="PLoS Biol.">
        <title>Macronuclear genome sequence of the ciliate Tetrahymena thermophila, a model eukaryote.</title>
        <authorList>
            <person name="Eisen J.A."/>
            <person name="Coyne R.S."/>
            <person name="Wu M."/>
            <person name="Wu D."/>
            <person name="Thiagarajan M."/>
            <person name="Wortman J.R."/>
            <person name="Badger J.H."/>
            <person name="Ren Q."/>
            <person name="Amedeo P."/>
            <person name="Jones K.M."/>
            <person name="Tallon L.J."/>
            <person name="Delcher A.L."/>
            <person name="Salzberg S.L."/>
            <person name="Silva J.C."/>
            <person name="Haas B.J."/>
            <person name="Majoros W.H."/>
            <person name="Farzad M."/>
            <person name="Carlton J.M."/>
            <person name="Smith R.K. Jr."/>
            <person name="Garg J."/>
            <person name="Pearlman R.E."/>
            <person name="Karrer K.M."/>
            <person name="Sun L."/>
            <person name="Manning G."/>
            <person name="Elde N.C."/>
            <person name="Turkewitz A.P."/>
            <person name="Asai D.J."/>
            <person name="Wilkes D.E."/>
            <person name="Wang Y."/>
            <person name="Cai H."/>
            <person name="Collins K."/>
            <person name="Stewart B.A."/>
            <person name="Lee S.R."/>
            <person name="Wilamowska K."/>
            <person name="Weinberg Z."/>
            <person name="Ruzzo W.L."/>
            <person name="Wloga D."/>
            <person name="Gaertig J."/>
            <person name="Frankel J."/>
            <person name="Tsao C.-C."/>
            <person name="Gorovsky M.A."/>
            <person name="Keeling P.J."/>
            <person name="Waller R.F."/>
            <person name="Patron N.J."/>
            <person name="Cherry J.M."/>
            <person name="Stover N.A."/>
            <person name="Krieger C.J."/>
            <person name="del Toro C."/>
            <person name="Ryder H.F."/>
            <person name="Williamson S.C."/>
            <person name="Barbeau R.A."/>
            <person name="Hamilton E.P."/>
            <person name="Orias E."/>
        </authorList>
    </citation>
    <scope>NUCLEOTIDE SEQUENCE [LARGE SCALE GENOMIC DNA]</scope>
    <source>
        <strain evidence="3">SB210</strain>
    </source>
</reference>
<keyword evidence="3" id="KW-1185">Reference proteome</keyword>
<organism evidence="2 3">
    <name type="scientific">Tetrahymena thermophila (strain SB210)</name>
    <dbReference type="NCBI Taxonomy" id="312017"/>
    <lineage>
        <taxon>Eukaryota</taxon>
        <taxon>Sar</taxon>
        <taxon>Alveolata</taxon>
        <taxon>Ciliophora</taxon>
        <taxon>Intramacronucleata</taxon>
        <taxon>Oligohymenophorea</taxon>
        <taxon>Hymenostomatida</taxon>
        <taxon>Tetrahymenina</taxon>
        <taxon>Tetrahymenidae</taxon>
        <taxon>Tetrahymena</taxon>
    </lineage>
</organism>
<protein>
    <submittedName>
        <fullName evidence="2">Transmembrane protein, putative</fullName>
    </submittedName>
</protein>
<dbReference type="InParanoid" id="I7M800"/>
<feature type="transmembrane region" description="Helical" evidence="1">
    <location>
        <begin position="128"/>
        <end position="149"/>
    </location>
</feature>
<keyword evidence="1" id="KW-0472">Membrane</keyword>
<dbReference type="GeneID" id="7830850"/>
<feature type="transmembrane region" description="Helical" evidence="1">
    <location>
        <begin position="97"/>
        <end position="116"/>
    </location>
</feature>
<evidence type="ECO:0000256" key="1">
    <source>
        <dbReference type="SAM" id="Phobius"/>
    </source>
</evidence>
<accession>I7M800</accession>
<dbReference type="KEGG" id="tet:TTHERM_00189150"/>
<sequence length="227" mass="26439">MVRPKDSIALSKRKSQKAIVDFKQIRSTRKLVIGLILVCIFLSFAFTGYQLYDLIINSEVDVIKIMNTCIVFLYIIFLIFETNIIYFHLTKHVKISIIMDIAFNLSFLTLTILQSVEYDQNVIDVRFILPLIIIIVLVLIFIFKGFIFYQGMYVLLKRVKNNISTALISQKSFNEKLLQSLIPDDTPNRDEQIQHSLDELEYISRQASDITPVNSQIKYKQNNNINF</sequence>
<feature type="transmembrane region" description="Helical" evidence="1">
    <location>
        <begin position="64"/>
        <end position="85"/>
    </location>
</feature>
<proteinExistence type="predicted"/>